<dbReference type="PANTHER" id="PTHR47490">
    <property type="entry name" value="PROTEIN BLISTER"/>
    <property type="match status" value="1"/>
</dbReference>
<dbReference type="Gramene" id="Solyc12g097070.2.1">
    <property type="protein sequence ID" value="Solyc12g097070.2.1"/>
    <property type="gene ID" value="Solyc12g097070.2"/>
</dbReference>
<organism evidence="2">
    <name type="scientific">Solanum lycopersicum</name>
    <name type="common">Tomato</name>
    <name type="synonym">Lycopersicon esculentum</name>
    <dbReference type="NCBI Taxonomy" id="4081"/>
    <lineage>
        <taxon>Eukaryota</taxon>
        <taxon>Viridiplantae</taxon>
        <taxon>Streptophyta</taxon>
        <taxon>Embryophyta</taxon>
        <taxon>Tracheophyta</taxon>
        <taxon>Spermatophyta</taxon>
        <taxon>Magnoliopsida</taxon>
        <taxon>eudicotyledons</taxon>
        <taxon>Gunneridae</taxon>
        <taxon>Pentapetalae</taxon>
        <taxon>asterids</taxon>
        <taxon>lamiids</taxon>
        <taxon>Solanales</taxon>
        <taxon>Solanaceae</taxon>
        <taxon>Solanoideae</taxon>
        <taxon>Solaneae</taxon>
        <taxon>Solanum</taxon>
        <taxon>Solanum subgen. Lycopersicon</taxon>
    </lineage>
</organism>
<evidence type="ECO:0000313" key="3">
    <source>
        <dbReference type="Proteomes" id="UP000004994"/>
    </source>
</evidence>
<dbReference type="InParanoid" id="A0A3Q7JEX6"/>
<dbReference type="Proteomes" id="UP000004994">
    <property type="component" value="Chromosome 12"/>
</dbReference>
<dbReference type="OMA" id="DISIMWC"/>
<proteinExistence type="predicted"/>
<keyword evidence="3" id="KW-1185">Reference proteome</keyword>
<dbReference type="SMR" id="A0A3Q7JEX6"/>
<reference evidence="2" key="2">
    <citation type="submission" date="2019-01" db="UniProtKB">
        <authorList>
            <consortium name="EnsemblPlants"/>
        </authorList>
    </citation>
    <scope>IDENTIFICATION</scope>
    <source>
        <strain evidence="2">cv. Heinz 1706</strain>
    </source>
</reference>
<evidence type="ECO:0000313" key="2">
    <source>
        <dbReference type="EnsemblPlants" id="Solyc12g097070.2.1"/>
    </source>
</evidence>
<dbReference type="PANTHER" id="PTHR47490:SF2">
    <property type="entry name" value="PROTEIN BLISTER"/>
    <property type="match status" value="1"/>
</dbReference>
<feature type="coiled-coil region" evidence="1">
    <location>
        <begin position="31"/>
        <end position="93"/>
    </location>
</feature>
<dbReference type="EnsemblPlants" id="Solyc12g097070.2.1">
    <property type="protein sequence ID" value="Solyc12g097070.2.1"/>
    <property type="gene ID" value="Solyc12g097070.2"/>
</dbReference>
<dbReference type="InterPro" id="IPR044194">
    <property type="entry name" value="BLISTER"/>
</dbReference>
<reference evidence="2" key="1">
    <citation type="journal article" date="2012" name="Nature">
        <title>The tomato genome sequence provides insights into fleshy fruit evolution.</title>
        <authorList>
            <consortium name="Tomato Genome Consortium"/>
        </authorList>
    </citation>
    <scope>NUCLEOTIDE SEQUENCE [LARGE SCALE GENOMIC DNA]</scope>
    <source>
        <strain evidence="2">cv. Heinz 1706</strain>
    </source>
</reference>
<keyword evidence="1" id="KW-0175">Coiled coil</keyword>
<evidence type="ECO:0000256" key="1">
    <source>
        <dbReference type="SAM" id="Coils"/>
    </source>
</evidence>
<dbReference type="GO" id="GO:0040008">
    <property type="term" value="P:regulation of growth"/>
    <property type="evidence" value="ECO:0007669"/>
    <property type="project" value="InterPro"/>
</dbReference>
<accession>A0A3Q7JEX6</accession>
<dbReference type="STRING" id="4081.A0A3Q7JEX6"/>
<protein>
    <submittedName>
        <fullName evidence="2">Uncharacterized protein</fullName>
    </submittedName>
</protein>
<name>A0A3Q7JEX6_SOLLC</name>
<sequence length="306" mass="34128">MEYASVQFECNAADERAKLLASEVIGLEEKALRLRSNELKLERELEKSQAEISSFKKKMASLGKERQDLLSTIDALKEEKKLLQEKLRKTSDSGKSLDVSRSMPSKKDISIMWCCIDSGEEKIVNTTLDGPNLGARSSEGPTFSYLSENDQLSLESLSTTVPPDQIRMIQSINTLISELTLEKEELMKALSLESSQCSELQELNKDLTRKLEAQTQRSELLTAQSMATGNNQTRLPDALSVQDSTTYADEGDELKLAWNANTIAACALRFVIQLISYASRVVERVLGWIIKLFPGGPSKRRTSNLI</sequence>
<dbReference type="AlphaFoldDB" id="A0A3Q7JEX6"/>
<feature type="coiled-coil region" evidence="1">
    <location>
        <begin position="169"/>
        <end position="224"/>
    </location>
</feature>